<dbReference type="Pfam" id="PF07992">
    <property type="entry name" value="Pyr_redox_2"/>
    <property type="match status" value="1"/>
</dbReference>
<dbReference type="PRINTS" id="PR00469">
    <property type="entry name" value="PNDRDTASEII"/>
</dbReference>
<dbReference type="RefSeq" id="WP_037549710.1">
    <property type="nucleotide sequence ID" value="NZ_JNUP01000071.1"/>
</dbReference>
<feature type="domain" description="FAD/NAD(P)-binding" evidence="3">
    <location>
        <begin position="2"/>
        <end position="294"/>
    </location>
</feature>
<organism evidence="4 5">
    <name type="scientific">Spirochaeta lutea</name>
    <dbReference type="NCBI Taxonomy" id="1480694"/>
    <lineage>
        <taxon>Bacteria</taxon>
        <taxon>Pseudomonadati</taxon>
        <taxon>Spirochaetota</taxon>
        <taxon>Spirochaetia</taxon>
        <taxon>Spirochaetales</taxon>
        <taxon>Spirochaetaceae</taxon>
        <taxon>Spirochaeta</taxon>
    </lineage>
</organism>
<accession>A0A098QWY4</accession>
<dbReference type="EMBL" id="JNUP01000071">
    <property type="protein sequence ID" value="KGE71007.1"/>
    <property type="molecule type" value="Genomic_DNA"/>
</dbReference>
<evidence type="ECO:0000256" key="2">
    <source>
        <dbReference type="ARBA" id="ARBA00023002"/>
    </source>
</evidence>
<dbReference type="GO" id="GO:0016491">
    <property type="term" value="F:oxidoreductase activity"/>
    <property type="evidence" value="ECO:0007669"/>
    <property type="project" value="UniProtKB-KW"/>
</dbReference>
<dbReference type="Proteomes" id="UP000029692">
    <property type="component" value="Unassembled WGS sequence"/>
</dbReference>
<evidence type="ECO:0000313" key="4">
    <source>
        <dbReference type="EMBL" id="KGE71007.1"/>
    </source>
</evidence>
<evidence type="ECO:0000259" key="3">
    <source>
        <dbReference type="Pfam" id="PF07992"/>
    </source>
</evidence>
<comment type="caution">
    <text evidence="4">The sequence shown here is derived from an EMBL/GenBank/DDBJ whole genome shotgun (WGS) entry which is preliminary data.</text>
</comment>
<dbReference type="PANTHER" id="PTHR48105">
    <property type="entry name" value="THIOREDOXIN REDUCTASE 1-RELATED-RELATED"/>
    <property type="match status" value="1"/>
</dbReference>
<dbReference type="Gene3D" id="3.50.50.60">
    <property type="entry name" value="FAD/NAD(P)-binding domain"/>
    <property type="match status" value="2"/>
</dbReference>
<dbReference type="InterPro" id="IPR036188">
    <property type="entry name" value="FAD/NAD-bd_sf"/>
</dbReference>
<dbReference type="SUPFAM" id="SSF51905">
    <property type="entry name" value="FAD/NAD(P)-binding domain"/>
    <property type="match status" value="1"/>
</dbReference>
<evidence type="ECO:0000256" key="1">
    <source>
        <dbReference type="ARBA" id="ARBA00022630"/>
    </source>
</evidence>
<gene>
    <name evidence="4" type="ORF">DC28_13875</name>
</gene>
<dbReference type="InterPro" id="IPR023753">
    <property type="entry name" value="FAD/NAD-binding_dom"/>
</dbReference>
<sequence length="308" mass="33843">MYDLIIVGAGPAGLAAAVYAMRKRLDFLVLSKDLGGKTNHTVALPDVEDYTIIKAREQVAVYRSRLHYRSELYRSEEVLAVEPLDAPEQQGFSVRSRRQDATEQEYWCRMVLAASGTSGPRLQIPGIKQFWGRGLGSNILSYSHAFWEREVYIHGDSDRAAGAALDTAAIAKAVYVTLNPGATVSPELLEKLRNHDRVHLYEDARPLEFLGNDFCRSVVIQPSQGSPVTVHAAGFFMEFQPSPVTAYLPNGVDLDTQGRVVTDKHMESSMPGIYAAGDVCDMGREQVLTALGQGAGAALTIYQCLRSY</sequence>
<dbReference type="AlphaFoldDB" id="A0A098QWY4"/>
<reference evidence="4 5" key="1">
    <citation type="submission" date="2014-05" db="EMBL/GenBank/DDBJ databases">
        <title>De novo Genome Sequence of Spirocheata sp.</title>
        <authorList>
            <person name="Shivani Y."/>
            <person name="Subhash Y."/>
            <person name="Tushar L."/>
            <person name="Sasikala C."/>
            <person name="Ramana C.V."/>
        </authorList>
    </citation>
    <scope>NUCLEOTIDE SEQUENCE [LARGE SCALE GENOMIC DNA]</scope>
    <source>
        <strain evidence="4 5">JC230</strain>
    </source>
</reference>
<keyword evidence="5" id="KW-1185">Reference proteome</keyword>
<proteinExistence type="predicted"/>
<dbReference type="STRING" id="1480694.DC28_13875"/>
<protein>
    <recommendedName>
        <fullName evidence="3">FAD/NAD(P)-binding domain-containing protein</fullName>
    </recommendedName>
</protein>
<dbReference type="OrthoDB" id="9802028at2"/>
<keyword evidence="2" id="KW-0560">Oxidoreductase</keyword>
<dbReference type="eggNOG" id="COG3634">
    <property type="taxonomic scope" value="Bacteria"/>
</dbReference>
<dbReference type="PRINTS" id="PR00368">
    <property type="entry name" value="FADPNR"/>
</dbReference>
<dbReference type="InterPro" id="IPR050097">
    <property type="entry name" value="Ferredoxin-NADP_redctase_2"/>
</dbReference>
<keyword evidence="1" id="KW-0285">Flavoprotein</keyword>
<evidence type="ECO:0000313" key="5">
    <source>
        <dbReference type="Proteomes" id="UP000029692"/>
    </source>
</evidence>
<name>A0A098QWY4_9SPIO</name>